<feature type="site" description="Important for hydroxyacyl-coenzyme A dehydrogenase activity" evidence="40">
    <location>
        <position position="498"/>
    </location>
</feature>
<evidence type="ECO:0000256" key="15">
    <source>
        <dbReference type="ARBA" id="ARBA00023027"/>
    </source>
</evidence>
<evidence type="ECO:0000313" key="45">
    <source>
        <dbReference type="Proteomes" id="UP001497482"/>
    </source>
</evidence>
<accession>A0AAV2JIE6</accession>
<dbReference type="FunFam" id="3.90.226.10:FF:000011">
    <property type="entry name" value="Fatty acid oxidation complex subunit alpha"/>
    <property type="match status" value="1"/>
</dbReference>
<comment type="catalytic activity">
    <reaction evidence="26">
        <text>a 4-saturated-(3S)-3-hydroxyacyl-CoA = a (3E)-enoyl-CoA + H2O</text>
        <dbReference type="Rhea" id="RHEA:20724"/>
        <dbReference type="ChEBI" id="CHEBI:15377"/>
        <dbReference type="ChEBI" id="CHEBI:58521"/>
        <dbReference type="ChEBI" id="CHEBI:137480"/>
        <dbReference type="EC" id="4.2.1.17"/>
    </reaction>
    <physiologicalReaction direction="right-to-left" evidence="26">
        <dbReference type="Rhea" id="RHEA:20726"/>
    </physiologicalReaction>
</comment>
<evidence type="ECO:0000256" key="31">
    <source>
        <dbReference type="ARBA" id="ARBA00052860"/>
    </source>
</evidence>
<gene>
    <name evidence="44" type="ORF">KC01_LOCUS7030</name>
</gene>
<dbReference type="SUPFAM" id="SSF52096">
    <property type="entry name" value="ClpP/crotonase"/>
    <property type="match status" value="1"/>
</dbReference>
<keyword evidence="9" id="KW-0808">Transferase</keyword>
<comment type="pathway">
    <text evidence="3">Lipid metabolism; fatty acid beta-oxidation.</text>
</comment>
<evidence type="ECO:0000256" key="22">
    <source>
        <dbReference type="ARBA" id="ARBA00047613"/>
    </source>
</evidence>
<dbReference type="InterPro" id="IPR012803">
    <property type="entry name" value="Fa_ox_alpha_mit"/>
</dbReference>
<evidence type="ECO:0000256" key="26">
    <source>
        <dbReference type="ARBA" id="ARBA00051215"/>
    </source>
</evidence>
<keyword evidence="7" id="KW-0488">Methylation</keyword>
<evidence type="ECO:0000256" key="3">
    <source>
        <dbReference type="ARBA" id="ARBA00005005"/>
    </source>
</evidence>
<feature type="domain" description="3-hydroxyacyl-CoA dehydrogenase C-terminal" evidence="42">
    <location>
        <begin position="544"/>
        <end position="639"/>
    </location>
</feature>
<feature type="site" description="Important for long-chain enoyl-CoA hydratase activity" evidence="40">
    <location>
        <position position="173"/>
    </location>
</feature>
<keyword evidence="15" id="KW-0520">NAD</keyword>
<comment type="catalytic activity">
    <reaction evidence="22">
        <text>(3S)-hydroxyhexadecanoyl-CoA + NAD(+) = 3-oxohexadecanoyl-CoA + NADH + H(+)</text>
        <dbReference type="Rhea" id="RHEA:31159"/>
        <dbReference type="ChEBI" id="CHEBI:15378"/>
        <dbReference type="ChEBI" id="CHEBI:57349"/>
        <dbReference type="ChEBI" id="CHEBI:57540"/>
        <dbReference type="ChEBI" id="CHEBI:57945"/>
        <dbReference type="ChEBI" id="CHEBI:62613"/>
    </reaction>
    <physiologicalReaction direction="left-to-right" evidence="22">
        <dbReference type="Rhea" id="RHEA:31160"/>
    </physiologicalReaction>
</comment>
<dbReference type="EMBL" id="OZ035834">
    <property type="protein sequence ID" value="CAL1575457.1"/>
    <property type="molecule type" value="Genomic_DNA"/>
</dbReference>
<dbReference type="Gene3D" id="3.90.226.10">
    <property type="entry name" value="2-enoyl-CoA Hydratase, Chain A, domain 1"/>
    <property type="match status" value="1"/>
</dbReference>
<evidence type="ECO:0000256" key="36">
    <source>
        <dbReference type="ARBA" id="ARBA00068347"/>
    </source>
</evidence>
<dbReference type="GO" id="GO:0006635">
    <property type="term" value="P:fatty acid beta-oxidation"/>
    <property type="evidence" value="ECO:0007669"/>
    <property type="project" value="InterPro"/>
</dbReference>
<evidence type="ECO:0000256" key="32">
    <source>
        <dbReference type="ARBA" id="ARBA00052945"/>
    </source>
</evidence>
<dbReference type="FunFam" id="3.40.50.720:FF:000009">
    <property type="entry name" value="Fatty oxidation complex, alpha subunit"/>
    <property type="match status" value="1"/>
</dbReference>
<comment type="catalytic activity">
    <reaction evidence="29">
        <text>(3S)-3-hydroxydodecanoyl-CoA = (2E)-dodecenoyl-CoA + H2O</text>
        <dbReference type="Rhea" id="RHEA:31075"/>
        <dbReference type="ChEBI" id="CHEBI:15377"/>
        <dbReference type="ChEBI" id="CHEBI:57330"/>
        <dbReference type="ChEBI" id="CHEBI:62558"/>
    </reaction>
    <physiologicalReaction direction="right-to-left" evidence="29">
        <dbReference type="Rhea" id="RHEA:31077"/>
    </physiologicalReaction>
</comment>
<keyword evidence="14" id="KW-0560">Oxidoreductase</keyword>
<comment type="catalytic activity">
    <reaction evidence="32">
        <text>(3S)-3-hydroxydodecanoyl-CoA + NAD(+) = 3-oxododecanoyl-CoA + NADH + H(+)</text>
        <dbReference type="Rhea" id="RHEA:31179"/>
        <dbReference type="ChEBI" id="CHEBI:15378"/>
        <dbReference type="ChEBI" id="CHEBI:57540"/>
        <dbReference type="ChEBI" id="CHEBI:57945"/>
        <dbReference type="ChEBI" id="CHEBI:62558"/>
        <dbReference type="ChEBI" id="CHEBI:62615"/>
    </reaction>
    <physiologicalReaction direction="left-to-right" evidence="32">
        <dbReference type="Rhea" id="RHEA:31180"/>
    </physiologicalReaction>
</comment>
<dbReference type="GO" id="GO:0070403">
    <property type="term" value="F:NAD+ binding"/>
    <property type="evidence" value="ECO:0007669"/>
    <property type="project" value="InterPro"/>
</dbReference>
<dbReference type="GO" id="GO:0016740">
    <property type="term" value="F:transferase activity"/>
    <property type="evidence" value="ECO:0007669"/>
    <property type="project" value="UniProtKB-KW"/>
</dbReference>
<evidence type="ECO:0000256" key="8">
    <source>
        <dbReference type="ARBA" id="ARBA00022553"/>
    </source>
</evidence>
<dbReference type="InterPro" id="IPR029045">
    <property type="entry name" value="ClpP/crotonase-like_dom_sf"/>
</dbReference>
<comment type="catalytic activity">
    <reaction evidence="31">
        <text>1'-[1,2-di-(9Z,12Z-octadecadienoyl)-sn-glycero-3-phospho]-3'-[1-(9Z,12Z-octadecadienoyl)-sn-glycero-3-phospho]-glycerol + (9Z)-octadecenoyl-CoA = 1'-[1,2-di-(9Z,12Z-octadecadienoyl)-sn-glycero-3-phospho]-3'-[1-(9Z,12Z-octadecadienoyl)-2-(9Z-octadecenoyl)-sn-glycero-3-phospho]-glycerol + CoA</text>
        <dbReference type="Rhea" id="RHEA:43676"/>
        <dbReference type="ChEBI" id="CHEBI:57287"/>
        <dbReference type="ChEBI" id="CHEBI:57387"/>
        <dbReference type="ChEBI" id="CHEBI:83580"/>
        <dbReference type="ChEBI" id="CHEBI:83582"/>
    </reaction>
    <physiologicalReaction direction="left-to-right" evidence="31">
        <dbReference type="Rhea" id="RHEA:43677"/>
    </physiologicalReaction>
</comment>
<comment type="catalytic activity">
    <reaction evidence="1">
        <text>(3S)-hydroxyhexadecanoyl-CoA = (2E)-hexadecenoyl-CoA + H2O</text>
        <dbReference type="Rhea" id="RHEA:31163"/>
        <dbReference type="ChEBI" id="CHEBI:15377"/>
        <dbReference type="ChEBI" id="CHEBI:61526"/>
        <dbReference type="ChEBI" id="CHEBI:62613"/>
    </reaction>
    <physiologicalReaction direction="right-to-left" evidence="1">
        <dbReference type="Rhea" id="RHEA:31165"/>
    </physiologicalReaction>
</comment>
<evidence type="ECO:0000256" key="39">
    <source>
        <dbReference type="PIRSR" id="PIRSR612803-1"/>
    </source>
</evidence>
<keyword evidence="8" id="KW-0597">Phosphoprotein</keyword>
<evidence type="ECO:0000256" key="11">
    <source>
        <dbReference type="ARBA" id="ARBA00022832"/>
    </source>
</evidence>
<dbReference type="Gene3D" id="3.40.50.720">
    <property type="entry name" value="NAD(P)-binding Rossmann-like Domain"/>
    <property type="match status" value="1"/>
</dbReference>
<reference evidence="44 45" key="1">
    <citation type="submission" date="2024-04" db="EMBL/GenBank/DDBJ databases">
        <authorList>
            <person name="Waldvogel A.-M."/>
            <person name="Schoenle A."/>
        </authorList>
    </citation>
    <scope>NUCLEOTIDE SEQUENCE [LARGE SCALE GENOMIC DNA]</scope>
</reference>
<dbReference type="GO" id="GO:0016509">
    <property type="term" value="F:long-chain (3S)-3-hydroxyacyl-CoA dehydrogenase (NAD+) activity"/>
    <property type="evidence" value="ECO:0007669"/>
    <property type="project" value="UniProtKB-EC"/>
</dbReference>
<sequence>MAGVRALGVLSRLTSRKYALFTGNSLRSFSVAPAMLARTHVNYEVRDDVAIIRINDPNSKVNTLSIQMQKEMAEVMGEVWANNAVHSAVLISSKPGCFIAGADINMIQACSSEEEVTKLSQEGQKMFEQVAKSPKPIVAAINGSCLGGGLEFAIACQYRVATKSRKTVLGTPEVMLGLLPGAGGTQRLPKMVGLPSAFDMMLTGRNIRADKAKKMGLVDQLIDPLGPGLKSPEERTIEYLEEVAVECAKGIVNKKISLGKEKGTMQKIQDYVMSFELVRNQIYKTVHGKVMKQSKGLYPAPLKIIECVKTGVEQGPDAGYLAEAQNFGQLARTPESAALIGLYHGQVTCKKNRFGTPQKKVETLAILGAGLMGAGIAQVTVDKGVHTILKDTTEAGLARGQQQVYKGLNDKTKRKNITSFERDSILSGLTGQVDYSGFEKADMVIEAVFEDINIKHAVLKEVEAVVSPHCIFASNTSALPIKDIAAASKRPDKVIGMHYFSPVDKMQLLEIITTEQTSKDTTASAVAVGLKQGKVIIVVGDGPGFYTTRCLAPILAEAIRVLQEGSNAKKLDGLTTSFGFPVGAATLIDEVGIDVAAHVAEDLGKAFGPRFGGGNVEVLQTMVDLGFKGRKSGKGCYVYQPGLKSKELNTEMDEILEKYKLSANPSVSSDSDIQYRLISRFVNEALLCLQEGVLNSPLEGDVGAVFGLGFPPCLGGPFRFLDSFGADKLVAKMRHFESVYGSPFTPCQLLLDHASDASKKFYK</sequence>
<keyword evidence="13" id="KW-0007">Acetylation</keyword>
<evidence type="ECO:0000256" key="7">
    <source>
        <dbReference type="ARBA" id="ARBA00022481"/>
    </source>
</evidence>
<evidence type="ECO:0000256" key="2">
    <source>
        <dbReference type="ARBA" id="ARBA00004273"/>
    </source>
</evidence>
<dbReference type="PANTHER" id="PTHR43612">
    <property type="entry name" value="TRIFUNCTIONAL ENZYME SUBUNIT ALPHA"/>
    <property type="match status" value="1"/>
</dbReference>
<evidence type="ECO:0000259" key="42">
    <source>
        <dbReference type="Pfam" id="PF00725"/>
    </source>
</evidence>
<dbReference type="SUPFAM" id="SSF51735">
    <property type="entry name" value="NAD(P)-binding Rossmann-fold domains"/>
    <property type="match status" value="1"/>
</dbReference>
<feature type="active site" description="For hydroxyacyl-coenzyme A dehydrogenase activity" evidence="39">
    <location>
        <position position="510"/>
    </location>
</feature>
<evidence type="ECO:0000256" key="1">
    <source>
        <dbReference type="ARBA" id="ARBA00000469"/>
    </source>
</evidence>
<evidence type="ECO:0000256" key="35">
    <source>
        <dbReference type="ARBA" id="ARBA00066806"/>
    </source>
</evidence>
<evidence type="ECO:0000256" key="40">
    <source>
        <dbReference type="PIRSR" id="PIRSR612803-2"/>
    </source>
</evidence>
<dbReference type="AlphaFoldDB" id="A0AAV2JIE6"/>
<comment type="catalytic activity">
    <reaction evidence="23">
        <text>(3S)-hydroxydecanoyl-CoA + NAD(+) = 3-oxodecanoyl-CoA + NADH + H(+)</text>
        <dbReference type="Rhea" id="RHEA:31187"/>
        <dbReference type="ChEBI" id="CHEBI:15378"/>
        <dbReference type="ChEBI" id="CHEBI:57540"/>
        <dbReference type="ChEBI" id="CHEBI:57945"/>
        <dbReference type="ChEBI" id="CHEBI:62548"/>
        <dbReference type="ChEBI" id="CHEBI:62616"/>
    </reaction>
    <physiologicalReaction direction="left-to-right" evidence="23">
        <dbReference type="Rhea" id="RHEA:31188"/>
    </physiologicalReaction>
</comment>
<dbReference type="InterPro" id="IPR050136">
    <property type="entry name" value="FA_oxidation_alpha_subunit"/>
</dbReference>
<keyword evidence="18" id="KW-0472">Membrane</keyword>
<protein>
    <recommendedName>
        <fullName evidence="36">Trifunctional enzyme subunit alpha, mitochondrial</fullName>
        <ecNumber evidence="35">1.1.1.211</ecNumber>
        <ecNumber evidence="6">4.2.1.17</ecNumber>
    </recommendedName>
    <alternativeName>
        <fullName evidence="37">Monolysocardiolipin acyltransferase</fullName>
    </alternativeName>
    <alternativeName>
        <fullName evidence="38">TP-alpha</fullName>
    </alternativeName>
</protein>
<evidence type="ECO:0000256" key="19">
    <source>
        <dbReference type="ARBA" id="ARBA00023239"/>
    </source>
</evidence>
<evidence type="ECO:0000256" key="16">
    <source>
        <dbReference type="ARBA" id="ARBA00023098"/>
    </source>
</evidence>
<evidence type="ECO:0000256" key="37">
    <source>
        <dbReference type="ARBA" id="ARBA00077617"/>
    </source>
</evidence>
<dbReference type="InterPro" id="IPR006108">
    <property type="entry name" value="3HC_DH_C"/>
</dbReference>
<comment type="similarity">
    <text evidence="5">In the N-terminal section; belongs to the enoyl-CoA hydratase/isomerase family.</text>
</comment>
<proteinExistence type="inferred from homology"/>
<evidence type="ECO:0000256" key="29">
    <source>
        <dbReference type="ARBA" id="ARBA00052711"/>
    </source>
</evidence>
<comment type="catalytic activity">
    <reaction evidence="24">
        <text>1'-[1,2-di-(9Z,12Z-octadecadienoyl)-sn-glycero-3-phospho]-3'-[1-(9Z,12Z-octadecadienoyl)-sn-glycero-3-phospho]-glycerol + (9Z,12Z)-octadecadienoyl-CoA = 1',3'-bis-[1,2-di-(9Z,12Z-octadecadienoyl)-sn-glycero-3-phospho]-glycerol + CoA</text>
        <dbReference type="Rhea" id="RHEA:43672"/>
        <dbReference type="ChEBI" id="CHEBI:57287"/>
        <dbReference type="ChEBI" id="CHEBI:57383"/>
        <dbReference type="ChEBI" id="CHEBI:83580"/>
        <dbReference type="ChEBI" id="CHEBI:83581"/>
    </reaction>
    <physiologicalReaction direction="left-to-right" evidence="24">
        <dbReference type="Rhea" id="RHEA:43673"/>
    </physiologicalReaction>
</comment>
<dbReference type="InterPro" id="IPR006176">
    <property type="entry name" value="3-OHacyl-CoA_DH_NAD-bd"/>
</dbReference>
<evidence type="ECO:0000256" key="4">
    <source>
        <dbReference type="ARBA" id="ARBA00007005"/>
    </source>
</evidence>
<comment type="similarity">
    <text evidence="41">Belongs to the enoyl-CoA hydratase/isomerase family.</text>
</comment>
<dbReference type="EC" id="4.2.1.17" evidence="6"/>
<feature type="domain" description="3-hydroxyacyl-CoA dehydrogenase NAD binding" evidence="43">
    <location>
        <begin position="364"/>
        <end position="541"/>
    </location>
</feature>
<dbReference type="GO" id="GO:0004300">
    <property type="term" value="F:enoyl-CoA hydratase activity"/>
    <property type="evidence" value="ECO:0007669"/>
    <property type="project" value="UniProtKB-EC"/>
</dbReference>
<keyword evidence="45" id="KW-1185">Reference proteome</keyword>
<dbReference type="Proteomes" id="UP001497482">
    <property type="component" value="Chromosome 12"/>
</dbReference>
<evidence type="ECO:0000256" key="17">
    <source>
        <dbReference type="ARBA" id="ARBA00023128"/>
    </source>
</evidence>
<evidence type="ECO:0000256" key="27">
    <source>
        <dbReference type="ARBA" id="ARBA00051877"/>
    </source>
</evidence>
<dbReference type="InterPro" id="IPR001753">
    <property type="entry name" value="Enoyl-CoA_hydra/iso"/>
</dbReference>
<feature type="site" description="Important for long-chain enoyl-CoA hydratase activity" evidence="40">
    <location>
        <position position="151"/>
    </location>
</feature>
<dbReference type="GO" id="GO:0005743">
    <property type="term" value="C:mitochondrial inner membrane"/>
    <property type="evidence" value="ECO:0007669"/>
    <property type="project" value="UniProtKB-SubCell"/>
</dbReference>
<comment type="catalytic activity">
    <reaction evidence="28">
        <text>(3S)-hydroxyoctanoyl-CoA + NAD(+) = 3-oxooctanoyl-CoA + NADH + H(+)</text>
        <dbReference type="Rhea" id="RHEA:31195"/>
        <dbReference type="ChEBI" id="CHEBI:15378"/>
        <dbReference type="ChEBI" id="CHEBI:57540"/>
        <dbReference type="ChEBI" id="CHEBI:57945"/>
        <dbReference type="ChEBI" id="CHEBI:62617"/>
        <dbReference type="ChEBI" id="CHEBI:62619"/>
    </reaction>
    <physiologicalReaction direction="left-to-right" evidence="28">
        <dbReference type="Rhea" id="RHEA:31196"/>
    </physiologicalReaction>
</comment>
<evidence type="ECO:0000256" key="5">
    <source>
        <dbReference type="ARBA" id="ARBA00008750"/>
    </source>
</evidence>
<evidence type="ECO:0000256" key="21">
    <source>
        <dbReference type="ARBA" id="ARBA00035854"/>
    </source>
</evidence>
<evidence type="ECO:0000259" key="43">
    <source>
        <dbReference type="Pfam" id="PF02737"/>
    </source>
</evidence>
<dbReference type="Pfam" id="PF00725">
    <property type="entry name" value="3HCDH"/>
    <property type="match status" value="1"/>
</dbReference>
<keyword evidence="11" id="KW-0276">Fatty acid metabolism</keyword>
<dbReference type="Pfam" id="PF02737">
    <property type="entry name" value="3HCDH_N"/>
    <property type="match status" value="1"/>
</dbReference>
<keyword evidence="17" id="KW-0496">Mitochondrion</keyword>
<evidence type="ECO:0000256" key="13">
    <source>
        <dbReference type="ARBA" id="ARBA00022990"/>
    </source>
</evidence>
<comment type="catalytic activity">
    <reaction evidence="25">
        <text>a long-chain (3S)-3-hydroxy fatty acyl-CoA + NAD(+) = a long-chain 3-oxo-fatty acyl-CoA + NADH + H(+)</text>
        <dbReference type="Rhea" id="RHEA:52656"/>
        <dbReference type="ChEBI" id="CHEBI:15378"/>
        <dbReference type="ChEBI" id="CHEBI:57540"/>
        <dbReference type="ChEBI" id="CHEBI:57945"/>
        <dbReference type="ChEBI" id="CHEBI:136757"/>
        <dbReference type="ChEBI" id="CHEBI:136758"/>
        <dbReference type="EC" id="1.1.1.211"/>
    </reaction>
    <physiologicalReaction direction="left-to-right" evidence="25">
        <dbReference type="Rhea" id="RHEA:52657"/>
    </physiologicalReaction>
</comment>
<evidence type="ECO:0000256" key="25">
    <source>
        <dbReference type="ARBA" id="ARBA00050446"/>
    </source>
</evidence>
<keyword evidence="10" id="KW-0999">Mitochondrion inner membrane</keyword>
<comment type="similarity">
    <text evidence="4">In the central section; belongs to the 3-hydroxyacyl-CoA dehydrogenase family.</text>
</comment>
<dbReference type="InterPro" id="IPR006180">
    <property type="entry name" value="3-OHacyl-CoA_DH_CS"/>
</dbReference>
<dbReference type="CDD" id="cd06558">
    <property type="entry name" value="crotonase-like"/>
    <property type="match status" value="1"/>
</dbReference>
<comment type="subcellular location">
    <subcellularLocation>
        <location evidence="2">Mitochondrion inner membrane</location>
    </subcellularLocation>
</comment>
<dbReference type="Gene3D" id="1.10.1040.50">
    <property type="match status" value="1"/>
</dbReference>
<dbReference type="InterPro" id="IPR008927">
    <property type="entry name" value="6-PGluconate_DH-like_C_sf"/>
</dbReference>
<dbReference type="GO" id="GO:0016507">
    <property type="term" value="C:mitochondrial fatty acid beta-oxidation multienzyme complex"/>
    <property type="evidence" value="ECO:0007669"/>
    <property type="project" value="InterPro"/>
</dbReference>
<comment type="catalytic activity">
    <reaction evidence="30">
        <text>(3S)-hydroxytetradecanoyl-CoA + NAD(+) = 3-oxotetradecanoyl-CoA + NADH + H(+)</text>
        <dbReference type="Rhea" id="RHEA:31167"/>
        <dbReference type="ChEBI" id="CHEBI:15378"/>
        <dbReference type="ChEBI" id="CHEBI:57540"/>
        <dbReference type="ChEBI" id="CHEBI:57945"/>
        <dbReference type="ChEBI" id="CHEBI:62543"/>
        <dbReference type="ChEBI" id="CHEBI:62614"/>
    </reaction>
    <physiologicalReaction direction="left-to-right" evidence="30">
        <dbReference type="Rhea" id="RHEA:31168"/>
    </physiologicalReaction>
</comment>
<evidence type="ECO:0000256" key="41">
    <source>
        <dbReference type="RuleBase" id="RU003707"/>
    </source>
</evidence>
<comment type="catalytic activity">
    <reaction evidence="27">
        <text>(3S)-hydroxyoctanoyl-CoA = (2E)-octenoyl-CoA + H2O</text>
        <dbReference type="Rhea" id="RHEA:31199"/>
        <dbReference type="ChEBI" id="CHEBI:15377"/>
        <dbReference type="ChEBI" id="CHEBI:62242"/>
        <dbReference type="ChEBI" id="CHEBI:62617"/>
    </reaction>
    <physiologicalReaction direction="right-to-left" evidence="27">
        <dbReference type="Rhea" id="RHEA:31201"/>
    </physiologicalReaction>
</comment>
<dbReference type="EC" id="1.1.1.211" evidence="35"/>
<dbReference type="PROSITE" id="PS00166">
    <property type="entry name" value="ENOYL_COA_HYDRATASE"/>
    <property type="match status" value="1"/>
</dbReference>
<dbReference type="PROSITE" id="PS00067">
    <property type="entry name" value="3HCDH"/>
    <property type="match status" value="1"/>
</dbReference>
<dbReference type="Pfam" id="PF00378">
    <property type="entry name" value="ECH_1"/>
    <property type="match status" value="1"/>
</dbReference>
<keyword evidence="20" id="KW-0511">Multifunctional enzyme</keyword>
<evidence type="ECO:0000256" key="38">
    <source>
        <dbReference type="ARBA" id="ARBA00083277"/>
    </source>
</evidence>
<evidence type="ECO:0000256" key="14">
    <source>
        <dbReference type="ARBA" id="ARBA00023002"/>
    </source>
</evidence>
<evidence type="ECO:0000256" key="6">
    <source>
        <dbReference type="ARBA" id="ARBA00012076"/>
    </source>
</evidence>
<dbReference type="NCBIfam" id="TIGR02441">
    <property type="entry name" value="fa_ox_alpha_mit"/>
    <property type="match status" value="1"/>
</dbReference>
<evidence type="ECO:0000256" key="30">
    <source>
        <dbReference type="ARBA" id="ARBA00052834"/>
    </source>
</evidence>
<evidence type="ECO:0000256" key="33">
    <source>
        <dbReference type="ARBA" id="ARBA00052989"/>
    </source>
</evidence>
<evidence type="ECO:0000256" key="12">
    <source>
        <dbReference type="ARBA" id="ARBA00022946"/>
    </source>
</evidence>
<comment type="catalytic activity">
    <reaction evidence="33">
        <text>1'-[1,2-di-(9Z,12Z-octadecadienoyl)-sn-glycero-3-phospho]-3'-[1-(9Z,12Z-octadecadienoyl)-sn-glycero-3-phospho]-glycerol + hexadecanoyl-CoA = 1'-[1,2-di-(9Z,12Z-octadecadienoyl)-sn-glycero-3-phospho]-3'-[1-(9Z,12Z-octadecadienoyl)-2-hexadecanoyl-sn-glycero-3-phospho]-glycerol + CoA</text>
        <dbReference type="Rhea" id="RHEA:43680"/>
        <dbReference type="ChEBI" id="CHEBI:57287"/>
        <dbReference type="ChEBI" id="CHEBI:57379"/>
        <dbReference type="ChEBI" id="CHEBI:83580"/>
        <dbReference type="ChEBI" id="CHEBI:83583"/>
    </reaction>
    <physiologicalReaction direction="left-to-right" evidence="33">
        <dbReference type="Rhea" id="RHEA:43681"/>
    </physiologicalReaction>
</comment>
<evidence type="ECO:0000256" key="18">
    <source>
        <dbReference type="ARBA" id="ARBA00023136"/>
    </source>
</evidence>
<evidence type="ECO:0000313" key="44">
    <source>
        <dbReference type="EMBL" id="CAL1575457.1"/>
    </source>
</evidence>
<evidence type="ECO:0000256" key="24">
    <source>
        <dbReference type="ARBA" id="ARBA00050222"/>
    </source>
</evidence>
<keyword evidence="12" id="KW-0809">Transit peptide</keyword>
<evidence type="ECO:0000256" key="9">
    <source>
        <dbReference type="ARBA" id="ARBA00022679"/>
    </source>
</evidence>
<keyword evidence="19" id="KW-0456">Lyase</keyword>
<evidence type="ECO:0000256" key="10">
    <source>
        <dbReference type="ARBA" id="ARBA00022792"/>
    </source>
</evidence>
<dbReference type="PANTHER" id="PTHR43612:SF3">
    <property type="entry name" value="TRIFUNCTIONAL ENZYME SUBUNIT ALPHA, MITOCHONDRIAL"/>
    <property type="match status" value="1"/>
</dbReference>
<dbReference type="SUPFAM" id="SSF48179">
    <property type="entry name" value="6-phosphogluconate dehydrogenase C-terminal domain-like"/>
    <property type="match status" value="2"/>
</dbReference>
<dbReference type="FunFam" id="1.10.1040.50:FF:000002">
    <property type="entry name" value="Trifunctional enzyme subunit alpha, mitochondrial"/>
    <property type="match status" value="1"/>
</dbReference>
<evidence type="ECO:0000256" key="34">
    <source>
        <dbReference type="ARBA" id="ARBA00062153"/>
    </source>
</evidence>
<comment type="catalytic activity">
    <reaction evidence="21">
        <text>a (3S)-3-hydroxyacyl-CoA = a (2E)-enoyl-CoA + H2O</text>
        <dbReference type="Rhea" id="RHEA:16105"/>
        <dbReference type="ChEBI" id="CHEBI:15377"/>
        <dbReference type="ChEBI" id="CHEBI:57318"/>
        <dbReference type="ChEBI" id="CHEBI:58856"/>
        <dbReference type="EC" id="4.2.1.17"/>
    </reaction>
    <physiologicalReaction direction="right-to-left" evidence="21">
        <dbReference type="Rhea" id="RHEA:16107"/>
    </physiologicalReaction>
</comment>
<evidence type="ECO:0000256" key="23">
    <source>
        <dbReference type="ARBA" id="ARBA00048361"/>
    </source>
</evidence>
<keyword evidence="16" id="KW-0443">Lipid metabolism</keyword>
<dbReference type="InterPro" id="IPR036291">
    <property type="entry name" value="NAD(P)-bd_dom_sf"/>
</dbReference>
<comment type="subunit">
    <text evidence="34">Heterotetramer of 2 alpha/HADHA and 2 beta/HADHB subunits; forms the mitochondrial trifunctional enzyme. Also purified as higher order heterooligomers including a 4 alpha/HADHA and 4 beta/HADHB heterooligomer which physiological significance remains unclear. The mitochondrial trifunctional enzyme interacts with MTLN.</text>
</comment>
<name>A0AAV2JIE6_KNICA</name>
<organism evidence="44 45">
    <name type="scientific">Knipowitschia caucasica</name>
    <name type="common">Caucasian dwarf goby</name>
    <name type="synonym">Pomatoschistus caucasicus</name>
    <dbReference type="NCBI Taxonomy" id="637954"/>
    <lineage>
        <taxon>Eukaryota</taxon>
        <taxon>Metazoa</taxon>
        <taxon>Chordata</taxon>
        <taxon>Craniata</taxon>
        <taxon>Vertebrata</taxon>
        <taxon>Euteleostomi</taxon>
        <taxon>Actinopterygii</taxon>
        <taxon>Neopterygii</taxon>
        <taxon>Teleostei</taxon>
        <taxon>Neoteleostei</taxon>
        <taxon>Acanthomorphata</taxon>
        <taxon>Gobiaria</taxon>
        <taxon>Gobiiformes</taxon>
        <taxon>Gobioidei</taxon>
        <taxon>Gobiidae</taxon>
        <taxon>Gobiinae</taxon>
        <taxon>Knipowitschia</taxon>
    </lineage>
</organism>
<evidence type="ECO:0000256" key="28">
    <source>
        <dbReference type="ARBA" id="ARBA00052224"/>
    </source>
</evidence>
<evidence type="ECO:0000256" key="20">
    <source>
        <dbReference type="ARBA" id="ARBA00023268"/>
    </source>
</evidence>
<dbReference type="InterPro" id="IPR018376">
    <property type="entry name" value="Enoyl-CoA_hyd/isom_CS"/>
</dbReference>